<evidence type="ECO:0000313" key="1">
    <source>
        <dbReference type="EMBL" id="MBX66770.1"/>
    </source>
</evidence>
<proteinExistence type="predicted"/>
<name>A0A2P2QIE9_RHIMU</name>
<dbReference type="EMBL" id="GGEC01086286">
    <property type="protein sequence ID" value="MBX66770.1"/>
    <property type="molecule type" value="Transcribed_RNA"/>
</dbReference>
<accession>A0A2P2QIE9</accession>
<reference evidence="1" key="1">
    <citation type="submission" date="2018-02" db="EMBL/GenBank/DDBJ databases">
        <title>Rhizophora mucronata_Transcriptome.</title>
        <authorList>
            <person name="Meera S.P."/>
            <person name="Sreeshan A."/>
            <person name="Augustine A."/>
        </authorList>
    </citation>
    <scope>NUCLEOTIDE SEQUENCE</scope>
    <source>
        <tissue evidence="1">Leaf</tissue>
    </source>
</reference>
<dbReference type="AlphaFoldDB" id="A0A2P2QIE9"/>
<organism evidence="1">
    <name type="scientific">Rhizophora mucronata</name>
    <name type="common">Asiatic mangrove</name>
    <dbReference type="NCBI Taxonomy" id="61149"/>
    <lineage>
        <taxon>Eukaryota</taxon>
        <taxon>Viridiplantae</taxon>
        <taxon>Streptophyta</taxon>
        <taxon>Embryophyta</taxon>
        <taxon>Tracheophyta</taxon>
        <taxon>Spermatophyta</taxon>
        <taxon>Magnoliopsida</taxon>
        <taxon>eudicotyledons</taxon>
        <taxon>Gunneridae</taxon>
        <taxon>Pentapetalae</taxon>
        <taxon>rosids</taxon>
        <taxon>fabids</taxon>
        <taxon>Malpighiales</taxon>
        <taxon>Rhizophoraceae</taxon>
        <taxon>Rhizophora</taxon>
    </lineage>
</organism>
<protein>
    <submittedName>
        <fullName evidence="1">Uncharacterized protein</fullName>
    </submittedName>
</protein>
<sequence length="27" mass="3305">MTWGEGDRGRRLQAWHNIYKFKQAQVK</sequence>